<dbReference type="InterPro" id="IPR021598">
    <property type="entry name" value="DUF3221"/>
</dbReference>
<evidence type="ECO:0000313" key="2">
    <source>
        <dbReference type="EMBL" id="OKL36668.1"/>
    </source>
</evidence>
<dbReference type="OrthoDB" id="2603210at2"/>
<accession>A0A1Q5P398</accession>
<dbReference type="RefSeq" id="WP_073711393.1">
    <property type="nucleotide sequence ID" value="NZ_MRWQ01000006.1"/>
</dbReference>
<evidence type="ECO:0000313" key="3">
    <source>
        <dbReference type="Proteomes" id="UP000186524"/>
    </source>
</evidence>
<evidence type="ECO:0008006" key="4">
    <source>
        <dbReference type="Google" id="ProtNLM"/>
    </source>
</evidence>
<name>A0A1Q5P398_9BACI</name>
<dbReference type="Proteomes" id="UP000186524">
    <property type="component" value="Unassembled WGS sequence"/>
</dbReference>
<proteinExistence type="predicted"/>
<dbReference type="Pfam" id="PF11518">
    <property type="entry name" value="DUF3221"/>
    <property type="match status" value="1"/>
</dbReference>
<gene>
    <name evidence="2" type="ORF">BLL40_07985</name>
</gene>
<dbReference type="EMBL" id="MRWQ01000006">
    <property type="protein sequence ID" value="OKL36668.1"/>
    <property type="molecule type" value="Genomic_DNA"/>
</dbReference>
<reference evidence="2 3" key="1">
    <citation type="submission" date="2016-12" db="EMBL/GenBank/DDBJ databases">
        <title>Domibacillus sp. SAOS 44 whole genome sequencing.</title>
        <authorList>
            <person name="Verma A."/>
            <person name="Krishnamurthi S."/>
        </authorList>
    </citation>
    <scope>NUCLEOTIDE SEQUENCE [LARGE SCALE GENOMIC DNA]</scope>
    <source>
        <strain evidence="2 3">SAOS 44</strain>
    </source>
</reference>
<keyword evidence="1" id="KW-0732">Signal</keyword>
<feature type="chain" id="PRO_5039312050" description="DUF3221 domain-containing protein" evidence="1">
    <location>
        <begin position="21"/>
        <end position="403"/>
    </location>
</feature>
<dbReference type="AlphaFoldDB" id="A0A1Q5P398"/>
<feature type="signal peptide" evidence="1">
    <location>
        <begin position="1"/>
        <end position="20"/>
    </location>
</feature>
<comment type="caution">
    <text evidence="2">The sequence shown here is derived from an EMBL/GenBank/DDBJ whole genome shotgun (WGS) entry which is preliminary data.</text>
</comment>
<sequence>MKKSAYLFTLMLLFSAGCGASNVSVPKRDEAETIQESKQEQNIIVELKQTTDDTNLRDTAYEKALENDMLTGGYLGENTLALQEDIGVQSIEAEAVFLAVNMVYGNLYDKGIMYLKNQTGGANESGIWIGIKEPDENTDELVRLLQKQVDEGKILAKYIHIFKTEYSEKDNRNLMYNVSKALKPMKEADRVSLSINVDTITRTIEIGHDFLTDKQIKDIKKQFAKYDIVIKQDGRMLPLPGEPDVEYPKKAVIREPSKAGAYVMSVSGEGMLIVSAKPADFSKTGGHGEYYGATNYTFPNANKKLKVGQRVLVEASGPIMESYPGQGRAKFVTVLPTYQPNGADLTEAEAVRQAIEKKQDDGGFTATISDVMFNEQNDQWTVTFTETFTFEDKVFNIKVDDQK</sequence>
<evidence type="ECO:0000256" key="1">
    <source>
        <dbReference type="SAM" id="SignalP"/>
    </source>
</evidence>
<dbReference type="PROSITE" id="PS51257">
    <property type="entry name" value="PROKAR_LIPOPROTEIN"/>
    <property type="match status" value="1"/>
</dbReference>
<organism evidence="2 3">
    <name type="scientific">Domibacillus mangrovi</name>
    <dbReference type="NCBI Taxonomy" id="1714354"/>
    <lineage>
        <taxon>Bacteria</taxon>
        <taxon>Bacillati</taxon>
        <taxon>Bacillota</taxon>
        <taxon>Bacilli</taxon>
        <taxon>Bacillales</taxon>
        <taxon>Bacillaceae</taxon>
        <taxon>Domibacillus</taxon>
    </lineage>
</organism>
<protein>
    <recommendedName>
        <fullName evidence="4">DUF3221 domain-containing protein</fullName>
    </recommendedName>
</protein>
<keyword evidence="3" id="KW-1185">Reference proteome</keyword>